<keyword evidence="2" id="KW-1185">Reference proteome</keyword>
<gene>
    <name evidence="1" type="ORF">MM213_16105</name>
</gene>
<dbReference type="PROSITE" id="PS51257">
    <property type="entry name" value="PROKAR_LIPOPROTEIN"/>
    <property type="match status" value="1"/>
</dbReference>
<dbReference type="EMBL" id="JAKZGO010000016">
    <property type="protein sequence ID" value="MCH7415025.1"/>
    <property type="molecule type" value="Genomic_DNA"/>
</dbReference>
<accession>A0ABS9VEZ6</accession>
<protein>
    <recommendedName>
        <fullName evidence="3">Glutaredoxin domain-containing protein</fullName>
    </recommendedName>
</protein>
<dbReference type="Proteomes" id="UP001165430">
    <property type="component" value="Unassembled WGS sequence"/>
</dbReference>
<reference evidence="1" key="1">
    <citation type="submission" date="2022-03" db="EMBL/GenBank/DDBJ databases">
        <title>De novo assembled genomes of Belliella spp. (Cyclobacteriaceae) strains.</title>
        <authorList>
            <person name="Szabo A."/>
            <person name="Korponai K."/>
            <person name="Felfoldi T."/>
        </authorList>
    </citation>
    <scope>NUCLEOTIDE SEQUENCE</scope>
    <source>
        <strain evidence="1">DSM 111903</strain>
    </source>
</reference>
<sequence>MPIRSLISITFSIICMLSSCSKGDSKFESLSEEYILIIPQTGCPVCIDIGLEFAQKQIDTNCLAIVFTKISNLRNLKIKFGYDNINFPNVYLDTLGTFDNYIEEFPKFFYGNEIIELDNAKLKKYDELEIMLSDCK</sequence>
<organism evidence="1 2">
    <name type="scientific">Belliella alkalica</name>
    <dbReference type="NCBI Taxonomy" id="1730871"/>
    <lineage>
        <taxon>Bacteria</taxon>
        <taxon>Pseudomonadati</taxon>
        <taxon>Bacteroidota</taxon>
        <taxon>Cytophagia</taxon>
        <taxon>Cytophagales</taxon>
        <taxon>Cyclobacteriaceae</taxon>
        <taxon>Belliella</taxon>
    </lineage>
</organism>
<dbReference type="RefSeq" id="WP_241413895.1">
    <property type="nucleotide sequence ID" value="NZ_JAKZGO010000016.1"/>
</dbReference>
<evidence type="ECO:0008006" key="3">
    <source>
        <dbReference type="Google" id="ProtNLM"/>
    </source>
</evidence>
<evidence type="ECO:0000313" key="1">
    <source>
        <dbReference type="EMBL" id="MCH7415025.1"/>
    </source>
</evidence>
<proteinExistence type="predicted"/>
<name>A0ABS9VEZ6_9BACT</name>
<evidence type="ECO:0000313" key="2">
    <source>
        <dbReference type="Proteomes" id="UP001165430"/>
    </source>
</evidence>
<comment type="caution">
    <text evidence="1">The sequence shown here is derived from an EMBL/GenBank/DDBJ whole genome shotgun (WGS) entry which is preliminary data.</text>
</comment>